<dbReference type="GO" id="GO:0005506">
    <property type="term" value="F:iron ion binding"/>
    <property type="evidence" value="ECO:0007669"/>
    <property type="project" value="InterPro"/>
</dbReference>
<dbReference type="AlphaFoldDB" id="A0A1F7UUR2"/>
<accession>A0A1F7UUR2</accession>
<dbReference type="CDD" id="cd06664">
    <property type="entry name" value="IscU_like"/>
    <property type="match status" value="1"/>
</dbReference>
<dbReference type="GO" id="GO:0051536">
    <property type="term" value="F:iron-sulfur cluster binding"/>
    <property type="evidence" value="ECO:0007669"/>
    <property type="project" value="InterPro"/>
</dbReference>
<dbReference type="Gene3D" id="1.10.10.1100">
    <property type="entry name" value="BFD-like [2Fe-2S]-binding domain"/>
    <property type="match status" value="1"/>
</dbReference>
<reference evidence="2 3" key="1">
    <citation type="journal article" date="2016" name="Nat. Commun.">
        <title>Thousands of microbial genomes shed light on interconnected biogeochemical processes in an aquifer system.</title>
        <authorList>
            <person name="Anantharaman K."/>
            <person name="Brown C.T."/>
            <person name="Hug L.A."/>
            <person name="Sharon I."/>
            <person name="Castelle C.J."/>
            <person name="Probst A.J."/>
            <person name="Thomas B.C."/>
            <person name="Singh A."/>
            <person name="Wilkins M.J."/>
            <person name="Karaoz U."/>
            <person name="Brodie E.L."/>
            <person name="Williams K.H."/>
            <person name="Hubbard S.S."/>
            <person name="Banfield J.F."/>
        </authorList>
    </citation>
    <scope>NUCLEOTIDE SEQUENCE [LARGE SCALE GENOMIC DNA]</scope>
</reference>
<dbReference type="PANTHER" id="PTHR10093">
    <property type="entry name" value="IRON-SULFUR CLUSTER ASSEMBLY ENZYME NIFU HOMOLOG"/>
    <property type="match status" value="1"/>
</dbReference>
<evidence type="ECO:0000259" key="1">
    <source>
        <dbReference type="Pfam" id="PF01592"/>
    </source>
</evidence>
<name>A0A1F7UUR2_9BACT</name>
<dbReference type="EMBL" id="MGEK01000024">
    <property type="protein sequence ID" value="OGL81999.1"/>
    <property type="molecule type" value="Genomic_DNA"/>
</dbReference>
<dbReference type="SUPFAM" id="SSF82649">
    <property type="entry name" value="SufE/NifU"/>
    <property type="match status" value="1"/>
</dbReference>
<gene>
    <name evidence="2" type="ORF">A2936_05510</name>
</gene>
<evidence type="ECO:0000313" key="3">
    <source>
        <dbReference type="Proteomes" id="UP000176846"/>
    </source>
</evidence>
<proteinExistence type="predicted"/>
<evidence type="ECO:0000313" key="2">
    <source>
        <dbReference type="EMBL" id="OGL81999.1"/>
    </source>
</evidence>
<dbReference type="GO" id="GO:0016226">
    <property type="term" value="P:iron-sulfur cluster assembly"/>
    <property type="evidence" value="ECO:0007669"/>
    <property type="project" value="InterPro"/>
</dbReference>
<feature type="domain" description="NIF system FeS cluster assembly NifU N-terminal" evidence="1">
    <location>
        <begin position="16"/>
        <end position="143"/>
    </location>
</feature>
<dbReference type="InterPro" id="IPR002871">
    <property type="entry name" value="NIF_FeS_clus_asmbl_NifU_N"/>
</dbReference>
<protein>
    <recommendedName>
        <fullName evidence="1">NIF system FeS cluster assembly NifU N-terminal domain-containing protein</fullName>
    </recommendedName>
</protein>
<comment type="caution">
    <text evidence="2">The sequence shown here is derived from an EMBL/GenBank/DDBJ whole genome shotgun (WGS) entry which is preliminary data.</text>
</comment>
<dbReference type="Pfam" id="PF01592">
    <property type="entry name" value="NifU_N"/>
    <property type="match status" value="1"/>
</dbReference>
<dbReference type="InterPro" id="IPR041854">
    <property type="entry name" value="BFD-like_2Fe2S-bd_dom_sf"/>
</dbReference>
<organism evidence="2 3">
    <name type="scientific">Candidatus Uhrbacteria bacterium RIFCSPLOWO2_01_FULL_47_25</name>
    <dbReference type="NCBI Taxonomy" id="1802402"/>
    <lineage>
        <taxon>Bacteria</taxon>
        <taxon>Candidatus Uhriibacteriota</taxon>
    </lineage>
</organism>
<dbReference type="Proteomes" id="UP000176846">
    <property type="component" value="Unassembled WGS sequence"/>
</dbReference>
<dbReference type="Gene3D" id="3.90.1010.10">
    <property type="match status" value="1"/>
</dbReference>
<sequence>MGTADVRDHKGRGWVYSDTVKEHFFNPRNLMLEEVDETEYNAVGRVGSPACGDEMKMWLKVDLSADKIIECKWRTFGCGSAIAATSMLSVMVTENSGMQTEAALKITPRDIMERLDGLPNRKIHCSVLGDKALRAALNYYFRNSGQFHRVIVEGARVIDSQTNVTDRDIEEAVLDGADTLEKVQQKTKAGIGNPDVVAEVEQLIRFYKEKYYG</sequence>